<proteinExistence type="predicted"/>
<dbReference type="CDD" id="cd04491">
    <property type="entry name" value="SoSSB_OBF"/>
    <property type="match status" value="3"/>
</dbReference>
<dbReference type="Proteomes" id="UP000185744">
    <property type="component" value="Unassembled WGS sequence"/>
</dbReference>
<dbReference type="GO" id="GO:0003677">
    <property type="term" value="F:DNA binding"/>
    <property type="evidence" value="ECO:0007669"/>
    <property type="project" value="UniProtKB-KW"/>
</dbReference>
<organism evidence="3 4">
    <name type="scientific">Methanohalarchaeum thermophilum</name>
    <dbReference type="NCBI Taxonomy" id="1903181"/>
    <lineage>
        <taxon>Archaea</taxon>
        <taxon>Methanobacteriati</taxon>
        <taxon>Methanobacteriota</taxon>
        <taxon>Methanonatronarchaeia</taxon>
        <taxon>Methanonatronarchaeales</taxon>
        <taxon>Methanonatronarchaeaceae</taxon>
        <taxon>Candidatus Methanohalarchaeum</taxon>
    </lineage>
</organism>
<accession>A0A1Q6DT93</accession>
<evidence type="ECO:0000313" key="3">
    <source>
        <dbReference type="EMBL" id="OKY77563.1"/>
    </source>
</evidence>
<dbReference type="GO" id="GO:0010212">
    <property type="term" value="P:response to ionizing radiation"/>
    <property type="evidence" value="ECO:0007669"/>
    <property type="project" value="TreeGrafter"/>
</dbReference>
<dbReference type="InterPro" id="IPR012340">
    <property type="entry name" value="NA-bd_OB-fold"/>
</dbReference>
<dbReference type="EMBL" id="MSDW01000001">
    <property type="protein sequence ID" value="OKY77563.1"/>
    <property type="molecule type" value="Genomic_DNA"/>
</dbReference>
<keyword evidence="4" id="KW-1185">Reference proteome</keyword>
<sequence>MEPRKVFEKIRDEGENITKEEFKELVEDKVDELGGLCDHETASKLVAHDLGVNPEEELVEIGDISEDMERVSFIGKVVETGDVNSFERDDGSVGRVGDITLGDESGEIRVVFWDDNADLIKVGEIVEGDVLKVKNGNVQEGYSGLEVNVTGVTDIDFKEDEEIDFERETIDVGDLEEEMGSVHVRGEVLDVGEKKEFERDDGSMGAVRSLTIGDGSGRIDVSLWDDHAEMGLEVGDQIKIEHGYTRERYGNVELNVGYRGKVKESDRDVVYRENFADLGDLSVGDQVDVRVLVTGCEDIYVFERDDGSEGKVANLHLRDETGECKAALWGEKAGLVEDVEVGDRLKITDAEVRSGRSDEPELSLGWKSGVKKINSGRELVKEDLCNIEPGLEVEVVGTIVDDGILDDGTGCVKIDYGDVPGVGVRIRVSGVVQKKNGRSVLVADEVSEVDVDEGLADEVLEEL</sequence>
<dbReference type="Gene3D" id="2.40.50.140">
    <property type="entry name" value="Nucleic acid-binding proteins"/>
    <property type="match status" value="3"/>
</dbReference>
<dbReference type="FunCoup" id="A0A1Q6DT93">
    <property type="interactions" value="15"/>
</dbReference>
<dbReference type="InParanoid" id="A0A1Q6DT93"/>
<protein>
    <submittedName>
        <fullName evidence="3">Single-stranded DNA-binding replication protein A (RPA), large subunit</fullName>
    </submittedName>
</protein>
<evidence type="ECO:0000259" key="2">
    <source>
        <dbReference type="Pfam" id="PF01336"/>
    </source>
</evidence>
<evidence type="ECO:0000313" key="4">
    <source>
        <dbReference type="Proteomes" id="UP000185744"/>
    </source>
</evidence>
<dbReference type="PANTHER" id="PTHR13356">
    <property type="entry name" value="OB FOLD NUCLEIC ACID BINDING PROTEIN-RELATED"/>
    <property type="match status" value="1"/>
</dbReference>
<dbReference type="PANTHER" id="PTHR13356:SF0">
    <property type="entry name" value="SOSS COMPLEX SUBUNIT B HOMOLOG"/>
    <property type="match status" value="1"/>
</dbReference>
<reference evidence="3" key="1">
    <citation type="submission" date="2016-12" db="EMBL/GenBank/DDBJ databases">
        <title>Discovery of methanogenic haloarchaea.</title>
        <authorList>
            <person name="Sorokin D.Y."/>
            <person name="Makarova K.S."/>
            <person name="Abbas B."/>
            <person name="Ferrer M."/>
            <person name="Golyshin P.N."/>
        </authorList>
    </citation>
    <scope>NUCLEOTIDE SEQUENCE [LARGE SCALE GENOMIC DNA]</scope>
    <source>
        <strain evidence="3">HMET1</strain>
    </source>
</reference>
<dbReference type="InterPro" id="IPR004365">
    <property type="entry name" value="NA-bd_OB_tRNA"/>
</dbReference>
<feature type="domain" description="OB" evidence="2">
    <location>
        <begin position="83"/>
        <end position="154"/>
    </location>
</feature>
<dbReference type="AlphaFoldDB" id="A0A1Q6DT93"/>
<feature type="domain" description="OB" evidence="2">
    <location>
        <begin position="182"/>
        <end position="256"/>
    </location>
</feature>
<dbReference type="STRING" id="1903181.BTN85_0031"/>
<dbReference type="GO" id="GO:0000724">
    <property type="term" value="P:double-strand break repair via homologous recombination"/>
    <property type="evidence" value="ECO:0007669"/>
    <property type="project" value="TreeGrafter"/>
</dbReference>
<evidence type="ECO:0000256" key="1">
    <source>
        <dbReference type="ARBA" id="ARBA00023125"/>
    </source>
</evidence>
<keyword evidence="1 3" id="KW-0238">DNA-binding</keyword>
<comment type="caution">
    <text evidence="3">The sequence shown here is derived from an EMBL/GenBank/DDBJ whole genome shotgun (WGS) entry which is preliminary data.</text>
</comment>
<dbReference type="Pfam" id="PF01336">
    <property type="entry name" value="tRNA_anti-codon"/>
    <property type="match status" value="2"/>
</dbReference>
<name>A0A1Q6DT93_METT1</name>
<dbReference type="InterPro" id="IPR051231">
    <property type="entry name" value="SOSS-B"/>
</dbReference>
<dbReference type="SUPFAM" id="SSF50249">
    <property type="entry name" value="Nucleic acid-binding proteins"/>
    <property type="match status" value="3"/>
</dbReference>
<gene>
    <name evidence="3" type="ORF">BTN85_0031</name>
</gene>